<dbReference type="SUPFAM" id="SSF55811">
    <property type="entry name" value="Nudix"/>
    <property type="match status" value="1"/>
</dbReference>
<dbReference type="STRING" id="1798543.A2898_01600"/>
<dbReference type="PROSITE" id="PS51462">
    <property type="entry name" value="NUDIX"/>
    <property type="match status" value="1"/>
</dbReference>
<evidence type="ECO:0000313" key="3">
    <source>
        <dbReference type="Proteomes" id="UP000179164"/>
    </source>
</evidence>
<accession>A0A1G2B441</accession>
<name>A0A1G2B441_9BACT</name>
<comment type="caution">
    <text evidence="2">The sequence shown here is derived from an EMBL/GenBank/DDBJ whole genome shotgun (WGS) entry which is preliminary data.</text>
</comment>
<dbReference type="Pfam" id="PF00293">
    <property type="entry name" value="NUDIX"/>
    <property type="match status" value="1"/>
</dbReference>
<reference evidence="2 3" key="1">
    <citation type="journal article" date="2016" name="Nat. Commun.">
        <title>Thousands of microbial genomes shed light on interconnected biogeochemical processes in an aquifer system.</title>
        <authorList>
            <person name="Anantharaman K."/>
            <person name="Brown C.T."/>
            <person name="Hug L.A."/>
            <person name="Sharon I."/>
            <person name="Castelle C.J."/>
            <person name="Probst A.J."/>
            <person name="Thomas B.C."/>
            <person name="Singh A."/>
            <person name="Wilkins M.J."/>
            <person name="Karaoz U."/>
            <person name="Brodie E.L."/>
            <person name="Williams K.H."/>
            <person name="Hubbard S.S."/>
            <person name="Banfield J.F."/>
        </authorList>
    </citation>
    <scope>NUCLEOTIDE SEQUENCE [LARGE SCALE GENOMIC DNA]</scope>
</reference>
<proteinExistence type="predicted"/>
<dbReference type="AlphaFoldDB" id="A0A1G2B441"/>
<dbReference type="EMBL" id="MHKE01000012">
    <property type="protein sequence ID" value="OGY83952.1"/>
    <property type="molecule type" value="Genomic_DNA"/>
</dbReference>
<sequence length="128" mass="14480">MAIIVVSGPVIIEKGKVLLNKHGDTTFWKFPGGRIEDFTELSLDEHAKREVMEEMGIGIDIVRSLSTLMTKKGEDVVILVHFLANRIGEVFPGSDIREWKWLPIKSLPDDCAPNIKPIIEECKRLKIK</sequence>
<dbReference type="PANTHER" id="PTHR43736:SF1">
    <property type="entry name" value="DIHYDRONEOPTERIN TRIPHOSPHATE DIPHOSPHATASE"/>
    <property type="match status" value="1"/>
</dbReference>
<dbReference type="InterPro" id="IPR015797">
    <property type="entry name" value="NUDIX_hydrolase-like_dom_sf"/>
</dbReference>
<gene>
    <name evidence="2" type="ORF">A2898_01600</name>
</gene>
<evidence type="ECO:0000259" key="1">
    <source>
        <dbReference type="PROSITE" id="PS51462"/>
    </source>
</evidence>
<dbReference type="PANTHER" id="PTHR43736">
    <property type="entry name" value="ADP-RIBOSE PYROPHOSPHATASE"/>
    <property type="match status" value="1"/>
</dbReference>
<evidence type="ECO:0000313" key="2">
    <source>
        <dbReference type="EMBL" id="OGY83952.1"/>
    </source>
</evidence>
<protein>
    <recommendedName>
        <fullName evidence="1">Nudix hydrolase domain-containing protein</fullName>
    </recommendedName>
</protein>
<organism evidence="2 3">
    <name type="scientific">Candidatus Kerfeldbacteria bacterium RIFCSPLOWO2_01_FULL_48_11</name>
    <dbReference type="NCBI Taxonomy" id="1798543"/>
    <lineage>
        <taxon>Bacteria</taxon>
        <taxon>Candidatus Kerfeldiibacteriota</taxon>
    </lineage>
</organism>
<dbReference type="Proteomes" id="UP000179164">
    <property type="component" value="Unassembled WGS sequence"/>
</dbReference>
<feature type="domain" description="Nudix hydrolase" evidence="1">
    <location>
        <begin position="1"/>
        <end position="124"/>
    </location>
</feature>
<dbReference type="Gene3D" id="3.90.79.10">
    <property type="entry name" value="Nucleoside Triphosphate Pyrophosphohydrolase"/>
    <property type="match status" value="1"/>
</dbReference>
<dbReference type="InterPro" id="IPR000086">
    <property type="entry name" value="NUDIX_hydrolase_dom"/>
</dbReference>